<evidence type="ECO:0000256" key="2">
    <source>
        <dbReference type="SAM" id="Phobius"/>
    </source>
</evidence>
<keyword evidence="2" id="KW-0812">Transmembrane</keyword>
<evidence type="ECO:0000313" key="4">
    <source>
        <dbReference type="Proteomes" id="UP000674234"/>
    </source>
</evidence>
<feature type="compositionally biased region" description="Basic and acidic residues" evidence="1">
    <location>
        <begin position="49"/>
        <end position="64"/>
    </location>
</feature>
<name>A0A940WPV4_9ACTN</name>
<evidence type="ECO:0000256" key="1">
    <source>
        <dbReference type="SAM" id="MobiDB-lite"/>
    </source>
</evidence>
<dbReference type="AlphaFoldDB" id="A0A940WPV4"/>
<organism evidence="3 4">
    <name type="scientific">Microbispora oryzae</name>
    <dbReference type="NCBI Taxonomy" id="2806554"/>
    <lineage>
        <taxon>Bacteria</taxon>
        <taxon>Bacillati</taxon>
        <taxon>Actinomycetota</taxon>
        <taxon>Actinomycetes</taxon>
        <taxon>Streptosporangiales</taxon>
        <taxon>Streptosporangiaceae</taxon>
        <taxon>Microbispora</taxon>
    </lineage>
</organism>
<dbReference type="EMBL" id="JAFCNB010000016">
    <property type="protein sequence ID" value="MBP2707073.1"/>
    <property type="molecule type" value="Genomic_DNA"/>
</dbReference>
<accession>A0A940WPV4</accession>
<gene>
    <name evidence="3" type="ORF">JOL79_25130</name>
</gene>
<dbReference type="Proteomes" id="UP000674234">
    <property type="component" value="Unassembled WGS sequence"/>
</dbReference>
<dbReference type="RefSeq" id="WP_210158335.1">
    <property type="nucleotide sequence ID" value="NZ_JAFCNB010000016.1"/>
</dbReference>
<evidence type="ECO:0000313" key="3">
    <source>
        <dbReference type="EMBL" id="MBP2707073.1"/>
    </source>
</evidence>
<protein>
    <submittedName>
        <fullName evidence="3">Uncharacterized protein</fullName>
    </submittedName>
</protein>
<keyword evidence="4" id="KW-1185">Reference proteome</keyword>
<comment type="caution">
    <text evidence="3">The sequence shown here is derived from an EMBL/GenBank/DDBJ whole genome shotgun (WGS) entry which is preliminary data.</text>
</comment>
<sequence length="91" mass="9998">MYAPQFTALAWEHLVIVTLGGVVLWVAIISVALLLSRADGHPRPRVRHDRAEHQETAEDPRRGQETPGDTALVGRVRSQPGDLVRSATHST</sequence>
<reference evidence="3" key="1">
    <citation type="submission" date="2021-02" db="EMBL/GenBank/DDBJ databases">
        <title>Draft genome sequence of Microbispora sp. RL4-1S isolated from rice leaves in Thailand.</title>
        <authorList>
            <person name="Muangham S."/>
            <person name="Duangmal K."/>
        </authorList>
    </citation>
    <scope>NUCLEOTIDE SEQUENCE</scope>
    <source>
        <strain evidence="3">RL4-1S</strain>
    </source>
</reference>
<feature type="transmembrane region" description="Helical" evidence="2">
    <location>
        <begin position="14"/>
        <end position="35"/>
    </location>
</feature>
<keyword evidence="2" id="KW-0472">Membrane</keyword>
<feature type="region of interest" description="Disordered" evidence="1">
    <location>
        <begin position="41"/>
        <end position="91"/>
    </location>
</feature>
<proteinExistence type="predicted"/>
<keyword evidence="2" id="KW-1133">Transmembrane helix</keyword>